<keyword evidence="7" id="KW-1185">Reference proteome</keyword>
<dbReference type="CDD" id="cd13132">
    <property type="entry name" value="MATE_eukaryotic"/>
    <property type="match status" value="1"/>
</dbReference>
<dbReference type="GO" id="GO:0042910">
    <property type="term" value="F:xenobiotic transmembrane transporter activity"/>
    <property type="evidence" value="ECO:0007669"/>
    <property type="project" value="InterPro"/>
</dbReference>
<gene>
    <name evidence="8" type="primary">LOC109710023</name>
</gene>
<reference evidence="8" key="2">
    <citation type="submission" date="2025-08" db="UniProtKB">
        <authorList>
            <consortium name="RefSeq"/>
        </authorList>
    </citation>
    <scope>IDENTIFICATION</scope>
    <source>
        <tissue evidence="8">Leaf</tissue>
    </source>
</reference>
<evidence type="ECO:0000313" key="8">
    <source>
        <dbReference type="RefSeq" id="XP_020088026.1"/>
    </source>
</evidence>
<dbReference type="Proteomes" id="UP000515123">
    <property type="component" value="Linkage group 5"/>
</dbReference>
<feature type="transmembrane region" description="Helical" evidence="6">
    <location>
        <begin position="416"/>
        <end position="437"/>
    </location>
</feature>
<feature type="transmembrane region" description="Helical" evidence="6">
    <location>
        <begin position="97"/>
        <end position="119"/>
    </location>
</feature>
<dbReference type="GO" id="GO:0015297">
    <property type="term" value="F:antiporter activity"/>
    <property type="evidence" value="ECO:0007669"/>
    <property type="project" value="InterPro"/>
</dbReference>
<dbReference type="AlphaFoldDB" id="A0A6P5EW49"/>
<dbReference type="PANTHER" id="PTHR11206">
    <property type="entry name" value="MULTIDRUG RESISTANCE PROTEIN"/>
    <property type="match status" value="1"/>
</dbReference>
<evidence type="ECO:0000313" key="7">
    <source>
        <dbReference type="Proteomes" id="UP000515123"/>
    </source>
</evidence>
<evidence type="ECO:0000256" key="3">
    <source>
        <dbReference type="ARBA" id="ARBA00022692"/>
    </source>
</evidence>
<evidence type="ECO:0000256" key="1">
    <source>
        <dbReference type="ARBA" id="ARBA00004141"/>
    </source>
</evidence>
<dbReference type="GeneID" id="109710023"/>
<feature type="transmembrane region" description="Helical" evidence="6">
    <location>
        <begin position="160"/>
        <end position="183"/>
    </location>
</feature>
<feature type="transmembrane region" description="Helical" evidence="6">
    <location>
        <begin position="131"/>
        <end position="148"/>
    </location>
</feature>
<dbReference type="GO" id="GO:1990961">
    <property type="term" value="P:xenobiotic detoxification by transmembrane export across the plasma membrane"/>
    <property type="evidence" value="ECO:0007669"/>
    <property type="project" value="InterPro"/>
</dbReference>
<dbReference type="NCBIfam" id="TIGR00797">
    <property type="entry name" value="matE"/>
    <property type="match status" value="1"/>
</dbReference>
<keyword evidence="3 6" id="KW-0812">Transmembrane</keyword>
<evidence type="ECO:0000256" key="5">
    <source>
        <dbReference type="ARBA" id="ARBA00023136"/>
    </source>
</evidence>
<feature type="transmembrane region" description="Helical" evidence="6">
    <location>
        <begin position="53"/>
        <end position="76"/>
    </location>
</feature>
<feature type="transmembrane region" description="Helical" evidence="6">
    <location>
        <begin position="386"/>
        <end position="410"/>
    </location>
</feature>
<feature type="transmembrane region" description="Helical" evidence="6">
    <location>
        <begin position="317"/>
        <end position="336"/>
    </location>
</feature>
<name>A0A6P5EW49_ANACO</name>
<feature type="transmembrane region" description="Helical" evidence="6">
    <location>
        <begin position="274"/>
        <end position="297"/>
    </location>
</feature>
<keyword evidence="5 6" id="KW-0472">Membrane</keyword>
<keyword evidence="4 6" id="KW-1133">Transmembrane helix</keyword>
<feature type="transmembrane region" description="Helical" evidence="6">
    <location>
        <begin position="195"/>
        <end position="212"/>
    </location>
</feature>
<feature type="transmembrane region" description="Helical" evidence="6">
    <location>
        <begin position="356"/>
        <end position="374"/>
    </location>
</feature>
<sequence length="462" mass="50158">MGSNKEEVVKEVRKQLGLAWPLVVSNLLLNALGMISVMFVGHLGELALSGASMATSFAGFTGFGLIIGLGSALDTFCGQAFGAKENYMLGIHMQRAMLVLTLVSVPVSFLWAFSGRILVALRQDREISAEAGIYARWMIPALFGYAVLQCQVRFMQTQNIVLPLMLTSGITSLLHILVCWLLVFKSGLGNRGAALANSISYWFNVLLLALYIKLSPAFNTTWTGFSREALKNVFSFIRLAVPSALMMCLEFWSFELLILLSGLLPNPKLETSVLSIILNTASMVFMIILGLSTAISVRVSNELGADRPHAARMAVRVAAALALAEGLIVGLVIIMVRNVWGKVYSNEKEVVRHVAALMPLLALGHLVDGFQSVLSGATRGCGLQKIGAFINLGAYYIVGVPVSAILAFVAHLRGKGLWIGIICALSLQDLLYGIIMLRTNWDKEAKKARERVYNSLTTDGEN</sequence>
<dbReference type="Pfam" id="PF01554">
    <property type="entry name" value="MatE"/>
    <property type="match status" value="2"/>
</dbReference>
<evidence type="ECO:0000256" key="6">
    <source>
        <dbReference type="RuleBase" id="RU004914"/>
    </source>
</evidence>
<dbReference type="OrthoDB" id="2126698at2759"/>
<proteinExistence type="inferred from homology"/>
<protein>
    <recommendedName>
        <fullName evidence="6">Protein DETOXIFICATION</fullName>
    </recommendedName>
    <alternativeName>
        <fullName evidence="6">Multidrug and toxic compound extrusion protein</fullName>
    </alternativeName>
</protein>
<dbReference type="RefSeq" id="XP_020088026.1">
    <property type="nucleotide sequence ID" value="XM_020232437.1"/>
</dbReference>
<feature type="transmembrane region" description="Helical" evidence="6">
    <location>
        <begin position="20"/>
        <end position="41"/>
    </location>
</feature>
<reference evidence="7" key="1">
    <citation type="journal article" date="2015" name="Nat. Genet.">
        <title>The pineapple genome and the evolution of CAM photosynthesis.</title>
        <authorList>
            <person name="Ming R."/>
            <person name="VanBuren R."/>
            <person name="Wai C.M."/>
            <person name="Tang H."/>
            <person name="Schatz M.C."/>
            <person name="Bowers J.E."/>
            <person name="Lyons E."/>
            <person name="Wang M.L."/>
            <person name="Chen J."/>
            <person name="Biggers E."/>
            <person name="Zhang J."/>
            <person name="Huang L."/>
            <person name="Zhang L."/>
            <person name="Miao W."/>
            <person name="Zhang J."/>
            <person name="Ye Z."/>
            <person name="Miao C."/>
            <person name="Lin Z."/>
            <person name="Wang H."/>
            <person name="Zhou H."/>
            <person name="Yim W.C."/>
            <person name="Priest H.D."/>
            <person name="Zheng C."/>
            <person name="Woodhouse M."/>
            <person name="Edger P.P."/>
            <person name="Guyot R."/>
            <person name="Guo H.B."/>
            <person name="Guo H."/>
            <person name="Zheng G."/>
            <person name="Singh R."/>
            <person name="Sharma A."/>
            <person name="Min X."/>
            <person name="Zheng Y."/>
            <person name="Lee H."/>
            <person name="Gurtowski J."/>
            <person name="Sedlazeck F.J."/>
            <person name="Harkess A."/>
            <person name="McKain M.R."/>
            <person name="Liao Z."/>
            <person name="Fang J."/>
            <person name="Liu J."/>
            <person name="Zhang X."/>
            <person name="Zhang Q."/>
            <person name="Hu W."/>
            <person name="Qin Y."/>
            <person name="Wang K."/>
            <person name="Chen L.Y."/>
            <person name="Shirley N."/>
            <person name="Lin Y.R."/>
            <person name="Liu L.Y."/>
            <person name="Hernandez A.G."/>
            <person name="Wright C.L."/>
            <person name="Bulone V."/>
            <person name="Tuskan G.A."/>
            <person name="Heath K."/>
            <person name="Zee F."/>
            <person name="Moore P.H."/>
            <person name="Sunkar R."/>
            <person name="Leebens-Mack J.H."/>
            <person name="Mockler T."/>
            <person name="Bennetzen J.L."/>
            <person name="Freeling M."/>
            <person name="Sankoff D."/>
            <person name="Paterson A.H."/>
            <person name="Zhu X."/>
            <person name="Yang X."/>
            <person name="Smith J.A."/>
            <person name="Cushman J.C."/>
            <person name="Paull R.E."/>
            <person name="Yu Q."/>
        </authorList>
    </citation>
    <scope>NUCLEOTIDE SEQUENCE [LARGE SCALE GENOMIC DNA]</scope>
    <source>
        <strain evidence="7">cv. F153</strain>
    </source>
</reference>
<feature type="transmembrane region" description="Helical" evidence="6">
    <location>
        <begin position="233"/>
        <end position="254"/>
    </location>
</feature>
<dbReference type="InterPro" id="IPR002528">
    <property type="entry name" value="MATE_fam"/>
</dbReference>
<accession>A0A6P5EW49</accession>
<dbReference type="Gramene" id="Aco012667.1.mrna1">
    <property type="protein sequence ID" value="Aco012667.1.mrna1"/>
    <property type="gene ID" value="Aco012667.1.path1"/>
</dbReference>
<dbReference type="GO" id="GO:0016020">
    <property type="term" value="C:membrane"/>
    <property type="evidence" value="ECO:0007669"/>
    <property type="project" value="UniProtKB-SubCell"/>
</dbReference>
<evidence type="ECO:0000256" key="2">
    <source>
        <dbReference type="ARBA" id="ARBA00010199"/>
    </source>
</evidence>
<dbReference type="InterPro" id="IPR045069">
    <property type="entry name" value="MATE_euk"/>
</dbReference>
<comment type="similarity">
    <text evidence="2 6">Belongs to the multi antimicrobial extrusion (MATE) (TC 2.A.66.1) family.</text>
</comment>
<organism evidence="7 8">
    <name type="scientific">Ananas comosus</name>
    <name type="common">Pineapple</name>
    <name type="synonym">Ananas ananas</name>
    <dbReference type="NCBI Taxonomy" id="4615"/>
    <lineage>
        <taxon>Eukaryota</taxon>
        <taxon>Viridiplantae</taxon>
        <taxon>Streptophyta</taxon>
        <taxon>Embryophyta</taxon>
        <taxon>Tracheophyta</taxon>
        <taxon>Spermatophyta</taxon>
        <taxon>Magnoliopsida</taxon>
        <taxon>Liliopsida</taxon>
        <taxon>Poales</taxon>
        <taxon>Bromeliaceae</taxon>
        <taxon>Bromelioideae</taxon>
        <taxon>Ananas</taxon>
    </lineage>
</organism>
<evidence type="ECO:0000256" key="4">
    <source>
        <dbReference type="ARBA" id="ARBA00022989"/>
    </source>
</evidence>
<comment type="subcellular location">
    <subcellularLocation>
        <location evidence="1">Membrane</location>
        <topology evidence="1">Multi-pass membrane protein</topology>
    </subcellularLocation>
</comment>